<dbReference type="OrthoDB" id="406497at2759"/>
<dbReference type="AlphaFoldDB" id="A0A812TNL3"/>
<sequence>MAIRPQSLEDWFHFVPTLLDSEGWQVASSRGSDRLLHRRCPWGGHLVRFALKDIAVQGSAPGSHLFVRPEVRDWAMRMSPELNQEMFEVVQQLAPGDAMVRRRGAWRFNRQCGLFFFSLSKETPNTNNLFCFQTLSEMPATMRQTVRRNYPRQGDSALLCQCPSEQMEAVIVGRPSGSGTFSLDFVLRVPSLPVWASSHFETLLESARDMTDWFLNRPGIAEMRRRDVQAYAILTIQSWRRGRPLIPAVAEDVMASEELTTIDAGQRDGLTAWVRYHPRMASSRGFLLSEYLNLFLERIGEPASLHQSIDGQHLLPYQCAIPRDDWDRVREHFQRAYALQKAAYRRSRGGPAAPNLCESHAPRFQDDHSFESLQQRLAESIEIKTVVRKTFIDVDEAAQPEGFGIPRKRCRTASPVSRFCCTDVVYAQ</sequence>
<organism evidence="1 2">
    <name type="scientific">Symbiodinium necroappetens</name>
    <dbReference type="NCBI Taxonomy" id="1628268"/>
    <lineage>
        <taxon>Eukaryota</taxon>
        <taxon>Sar</taxon>
        <taxon>Alveolata</taxon>
        <taxon>Dinophyceae</taxon>
        <taxon>Suessiales</taxon>
        <taxon>Symbiodiniaceae</taxon>
        <taxon>Symbiodinium</taxon>
    </lineage>
</organism>
<proteinExistence type="predicted"/>
<dbReference type="EMBL" id="CAJNJA010024860">
    <property type="protein sequence ID" value="CAE7533361.1"/>
    <property type="molecule type" value="Genomic_DNA"/>
</dbReference>
<comment type="caution">
    <text evidence="1">The sequence shown here is derived from an EMBL/GenBank/DDBJ whole genome shotgun (WGS) entry which is preliminary data.</text>
</comment>
<reference evidence="1" key="1">
    <citation type="submission" date="2021-02" db="EMBL/GenBank/DDBJ databases">
        <authorList>
            <person name="Dougan E. K."/>
            <person name="Rhodes N."/>
            <person name="Thang M."/>
            <person name="Chan C."/>
        </authorList>
    </citation>
    <scope>NUCLEOTIDE SEQUENCE</scope>
</reference>
<evidence type="ECO:0000313" key="1">
    <source>
        <dbReference type="EMBL" id="CAE7533361.1"/>
    </source>
</evidence>
<protein>
    <submittedName>
        <fullName evidence="1">GIP protein</fullName>
    </submittedName>
</protein>
<dbReference type="Proteomes" id="UP000601435">
    <property type="component" value="Unassembled WGS sequence"/>
</dbReference>
<evidence type="ECO:0000313" key="2">
    <source>
        <dbReference type="Proteomes" id="UP000601435"/>
    </source>
</evidence>
<keyword evidence="2" id="KW-1185">Reference proteome</keyword>
<accession>A0A812TNL3</accession>
<name>A0A812TNL3_9DINO</name>
<gene>
    <name evidence="1" type="primary">GIP</name>
    <name evidence="1" type="ORF">SNEC2469_LOCUS15334</name>
</gene>